<organism evidence="2 3">
    <name type="scientific">Gracilibacillus xinjiangensis</name>
    <dbReference type="NCBI Taxonomy" id="1193282"/>
    <lineage>
        <taxon>Bacteria</taxon>
        <taxon>Bacillati</taxon>
        <taxon>Bacillota</taxon>
        <taxon>Bacilli</taxon>
        <taxon>Bacillales</taxon>
        <taxon>Bacillaceae</taxon>
        <taxon>Gracilibacillus</taxon>
    </lineage>
</organism>
<evidence type="ECO:0000313" key="3">
    <source>
        <dbReference type="Proteomes" id="UP001595882"/>
    </source>
</evidence>
<feature type="transmembrane region" description="Helical" evidence="1">
    <location>
        <begin position="390"/>
        <end position="416"/>
    </location>
</feature>
<feature type="transmembrane region" description="Helical" evidence="1">
    <location>
        <begin position="6"/>
        <end position="21"/>
    </location>
</feature>
<dbReference type="EMBL" id="JBHSDT010000004">
    <property type="protein sequence ID" value="MFC4402614.1"/>
    <property type="molecule type" value="Genomic_DNA"/>
</dbReference>
<protein>
    <submittedName>
        <fullName evidence="2">Uncharacterized protein</fullName>
    </submittedName>
</protein>
<proteinExistence type="predicted"/>
<feature type="transmembrane region" description="Helical" evidence="1">
    <location>
        <begin position="169"/>
        <end position="193"/>
    </location>
</feature>
<feature type="transmembrane region" description="Helical" evidence="1">
    <location>
        <begin position="199"/>
        <end position="217"/>
    </location>
</feature>
<feature type="transmembrane region" description="Helical" evidence="1">
    <location>
        <begin position="246"/>
        <end position="265"/>
    </location>
</feature>
<name>A0ABV8WUG6_9BACI</name>
<feature type="transmembrane region" description="Helical" evidence="1">
    <location>
        <begin position="428"/>
        <end position="449"/>
    </location>
</feature>
<keyword evidence="1" id="KW-1133">Transmembrane helix</keyword>
<feature type="transmembrane region" description="Helical" evidence="1">
    <location>
        <begin position="340"/>
        <end position="359"/>
    </location>
</feature>
<sequence length="450" mass="50808">MKQVYIFFTFVFLLHIINILSPSDRLQYVLGLLALLMLVLSFRYASNLFKVLGFGFSVVGFIFFFTADLRIAEVIPMLANNLSLLTLLAVLPWMNSVVTAGRFDILMQNLLRGNVKDLGSLYQRSTTAMMSLTAFLNVSSATIAQQVLVDNLKPVQRKVANRFIMMTTLRGYSLALLWSPLEVLLAMSIFITGVNYGELLPWMVVITIFMYLVDSIWGKYYFGKVEYPAEHKVELKSENNRNRSKIIQLITALISFLAIVILLGNLLDMEFIFIVTISVFPFAALWAFLIKRWKSFWVIGWNRWRSSVNNMHNFIVLFVTLAFFTGNLNESPALLMLQDPILFVADYPVLLLIMIQLLFMVMSMFGVHPVATMGILGGISSMLVDILSPLSLAIILVTAGVSTVPIGTYGLVVTIISMNLKQSPYLITYYNLIYSIVFGTVGILVAYWMI</sequence>
<comment type="caution">
    <text evidence="2">The sequence shown here is derived from an EMBL/GenBank/DDBJ whole genome shotgun (WGS) entry which is preliminary data.</text>
</comment>
<feature type="transmembrane region" description="Helical" evidence="1">
    <location>
        <begin position="311"/>
        <end position="328"/>
    </location>
</feature>
<dbReference type="Proteomes" id="UP001595882">
    <property type="component" value="Unassembled WGS sequence"/>
</dbReference>
<evidence type="ECO:0000256" key="1">
    <source>
        <dbReference type="SAM" id="Phobius"/>
    </source>
</evidence>
<feature type="transmembrane region" description="Helical" evidence="1">
    <location>
        <begin position="366"/>
        <end position="384"/>
    </location>
</feature>
<dbReference type="RefSeq" id="WP_390250367.1">
    <property type="nucleotide sequence ID" value="NZ_JBHSDT010000004.1"/>
</dbReference>
<reference evidence="3" key="1">
    <citation type="journal article" date="2019" name="Int. J. Syst. Evol. Microbiol.">
        <title>The Global Catalogue of Microorganisms (GCM) 10K type strain sequencing project: providing services to taxonomists for standard genome sequencing and annotation.</title>
        <authorList>
            <consortium name="The Broad Institute Genomics Platform"/>
            <consortium name="The Broad Institute Genome Sequencing Center for Infectious Disease"/>
            <person name="Wu L."/>
            <person name="Ma J."/>
        </authorList>
    </citation>
    <scope>NUCLEOTIDE SEQUENCE [LARGE SCALE GENOMIC DNA]</scope>
    <source>
        <strain evidence="3">CCUG 37865</strain>
    </source>
</reference>
<gene>
    <name evidence="2" type="ORF">ACFOY7_05970</name>
</gene>
<keyword evidence="1" id="KW-0472">Membrane</keyword>
<keyword evidence="3" id="KW-1185">Reference proteome</keyword>
<keyword evidence="1" id="KW-0812">Transmembrane</keyword>
<feature type="transmembrane region" description="Helical" evidence="1">
    <location>
        <begin position="51"/>
        <end position="72"/>
    </location>
</feature>
<feature type="transmembrane region" description="Helical" evidence="1">
    <location>
        <begin position="271"/>
        <end position="290"/>
    </location>
</feature>
<evidence type="ECO:0000313" key="2">
    <source>
        <dbReference type="EMBL" id="MFC4402614.1"/>
    </source>
</evidence>
<feature type="transmembrane region" description="Helical" evidence="1">
    <location>
        <begin position="84"/>
        <end position="107"/>
    </location>
</feature>
<feature type="transmembrane region" description="Helical" evidence="1">
    <location>
        <begin position="127"/>
        <end position="148"/>
    </location>
</feature>
<feature type="transmembrane region" description="Helical" evidence="1">
    <location>
        <begin position="28"/>
        <end position="45"/>
    </location>
</feature>
<accession>A0ABV8WUG6</accession>